<dbReference type="PANTHER" id="PTHR13947">
    <property type="entry name" value="GNAT FAMILY N-ACETYLTRANSFERASE"/>
    <property type="match status" value="1"/>
</dbReference>
<feature type="domain" description="N-acetyltransferase" evidence="2">
    <location>
        <begin position="2"/>
        <end position="149"/>
    </location>
</feature>
<sequence length="163" mass="18830">MNVIKTDSKSIDFIKLINLLDRDLHSRYEEIQANYNEHNKVDSISSVIIIYDGDIPIACGAYKEHDATSVELKRIYVIKEYRRQGVAKLVVNKLENSAREEGYMYAILETGIKQYEAINLYKSIGYNVIDNYPPYIGNNNSICMKKNLKDGKDVYFQNADEFI</sequence>
<dbReference type="PROSITE" id="PS51186">
    <property type="entry name" value="GNAT"/>
    <property type="match status" value="1"/>
</dbReference>
<keyword evidence="1 3" id="KW-0808">Transferase</keyword>
<dbReference type="InterPro" id="IPR050769">
    <property type="entry name" value="NAT_camello-type"/>
</dbReference>
<dbReference type="PANTHER" id="PTHR13947:SF37">
    <property type="entry name" value="LD18367P"/>
    <property type="match status" value="1"/>
</dbReference>
<dbReference type="Proteomes" id="UP000294919">
    <property type="component" value="Unassembled WGS sequence"/>
</dbReference>
<evidence type="ECO:0000313" key="3">
    <source>
        <dbReference type="EMBL" id="TCO67711.1"/>
    </source>
</evidence>
<reference evidence="3 4" key="1">
    <citation type="submission" date="2019-03" db="EMBL/GenBank/DDBJ databases">
        <title>Genomic Encyclopedia of Type Strains, Phase IV (KMG-IV): sequencing the most valuable type-strain genomes for metagenomic binning, comparative biology and taxonomic classification.</title>
        <authorList>
            <person name="Goeker M."/>
        </authorList>
    </citation>
    <scope>NUCLEOTIDE SEQUENCE [LARGE SCALE GENOMIC DNA]</scope>
    <source>
        <strain evidence="3 4">DSM 102940</strain>
    </source>
</reference>
<protein>
    <submittedName>
        <fullName evidence="3">Acetyltransferase (GNAT) family protein</fullName>
    </submittedName>
</protein>
<name>A0A4R2K3J6_9FIRM</name>
<dbReference type="AlphaFoldDB" id="A0A4R2K3J6"/>
<proteinExistence type="predicted"/>
<evidence type="ECO:0000313" key="4">
    <source>
        <dbReference type="Proteomes" id="UP000294919"/>
    </source>
</evidence>
<dbReference type="OrthoDB" id="67353at2"/>
<dbReference type="Gene3D" id="3.40.630.30">
    <property type="match status" value="1"/>
</dbReference>
<dbReference type="EMBL" id="SLWV01000060">
    <property type="protein sequence ID" value="TCO67711.1"/>
    <property type="molecule type" value="Genomic_DNA"/>
</dbReference>
<dbReference type="SUPFAM" id="SSF55729">
    <property type="entry name" value="Acyl-CoA N-acyltransferases (Nat)"/>
    <property type="match status" value="1"/>
</dbReference>
<evidence type="ECO:0000256" key="1">
    <source>
        <dbReference type="ARBA" id="ARBA00022679"/>
    </source>
</evidence>
<gene>
    <name evidence="3" type="ORF">EV214_1601</name>
</gene>
<dbReference type="RefSeq" id="WP_132248455.1">
    <property type="nucleotide sequence ID" value="NZ_SLWV01000060.1"/>
</dbReference>
<keyword evidence="4" id="KW-1185">Reference proteome</keyword>
<dbReference type="Pfam" id="PF00583">
    <property type="entry name" value="Acetyltransf_1"/>
    <property type="match status" value="1"/>
</dbReference>
<dbReference type="CDD" id="cd04301">
    <property type="entry name" value="NAT_SF"/>
    <property type="match status" value="1"/>
</dbReference>
<organism evidence="3 4">
    <name type="scientific">Marinisporobacter balticus</name>
    <dbReference type="NCBI Taxonomy" id="2018667"/>
    <lineage>
        <taxon>Bacteria</taxon>
        <taxon>Bacillati</taxon>
        <taxon>Bacillota</taxon>
        <taxon>Clostridia</taxon>
        <taxon>Peptostreptococcales</taxon>
        <taxon>Thermotaleaceae</taxon>
        <taxon>Marinisporobacter</taxon>
    </lineage>
</organism>
<dbReference type="InterPro" id="IPR000182">
    <property type="entry name" value="GNAT_dom"/>
</dbReference>
<comment type="caution">
    <text evidence="3">The sequence shown here is derived from an EMBL/GenBank/DDBJ whole genome shotgun (WGS) entry which is preliminary data.</text>
</comment>
<dbReference type="GO" id="GO:0008080">
    <property type="term" value="F:N-acetyltransferase activity"/>
    <property type="evidence" value="ECO:0007669"/>
    <property type="project" value="InterPro"/>
</dbReference>
<evidence type="ECO:0000259" key="2">
    <source>
        <dbReference type="PROSITE" id="PS51186"/>
    </source>
</evidence>
<dbReference type="InterPro" id="IPR016181">
    <property type="entry name" value="Acyl_CoA_acyltransferase"/>
</dbReference>
<accession>A0A4R2K3J6</accession>